<reference evidence="1" key="1">
    <citation type="submission" date="2019-08" db="EMBL/GenBank/DDBJ databases">
        <authorList>
            <person name="Kucharzyk K."/>
            <person name="Murdoch R.W."/>
            <person name="Higgins S."/>
            <person name="Loffler F."/>
        </authorList>
    </citation>
    <scope>NUCLEOTIDE SEQUENCE</scope>
</reference>
<dbReference type="EMBL" id="VSSQ01069707">
    <property type="protein sequence ID" value="MPN21679.1"/>
    <property type="molecule type" value="Genomic_DNA"/>
</dbReference>
<evidence type="ECO:0000313" key="1">
    <source>
        <dbReference type="EMBL" id="MPN21679.1"/>
    </source>
</evidence>
<organism evidence="1">
    <name type="scientific">bioreactor metagenome</name>
    <dbReference type="NCBI Taxonomy" id="1076179"/>
    <lineage>
        <taxon>unclassified sequences</taxon>
        <taxon>metagenomes</taxon>
        <taxon>ecological metagenomes</taxon>
    </lineage>
</organism>
<sequence length="70" mass="7576">MTLEVGILLLDQGVDPHCRVGCGLMEFIDIGTDGDETESLLRLAILSGVIGDRGCRGEFPQAREENREGT</sequence>
<gene>
    <name evidence="1" type="ORF">SDC9_169059</name>
</gene>
<name>A0A645G7B1_9ZZZZ</name>
<dbReference type="AlphaFoldDB" id="A0A645G7B1"/>
<proteinExistence type="predicted"/>
<comment type="caution">
    <text evidence="1">The sequence shown here is derived from an EMBL/GenBank/DDBJ whole genome shotgun (WGS) entry which is preliminary data.</text>
</comment>
<protein>
    <submittedName>
        <fullName evidence="1">Uncharacterized protein</fullName>
    </submittedName>
</protein>
<accession>A0A645G7B1</accession>